<dbReference type="Pfam" id="PF02518">
    <property type="entry name" value="HATPase_c"/>
    <property type="match status" value="1"/>
</dbReference>
<evidence type="ECO:0000256" key="11">
    <source>
        <dbReference type="SAM" id="Phobius"/>
    </source>
</evidence>
<evidence type="ECO:0000256" key="2">
    <source>
        <dbReference type="ARBA" id="ARBA00012438"/>
    </source>
</evidence>
<evidence type="ECO:0000256" key="8">
    <source>
        <dbReference type="ARBA" id="ARBA00059827"/>
    </source>
</evidence>
<dbReference type="PRINTS" id="PR00344">
    <property type="entry name" value="BCTRLSENSOR"/>
</dbReference>
<keyword evidence="3" id="KW-0597">Phosphoprotein</keyword>
<keyword evidence="6" id="KW-0418">Kinase</keyword>
<evidence type="ECO:0000256" key="1">
    <source>
        <dbReference type="ARBA" id="ARBA00000085"/>
    </source>
</evidence>
<evidence type="ECO:0000259" key="14">
    <source>
        <dbReference type="PROSITE" id="PS50113"/>
    </source>
</evidence>
<keyword evidence="16" id="KW-1185">Reference proteome</keyword>
<dbReference type="Proteomes" id="UP000315750">
    <property type="component" value="Chromosome"/>
</dbReference>
<feature type="domain" description="Histidine kinase" evidence="12">
    <location>
        <begin position="454"/>
        <end position="667"/>
    </location>
</feature>
<evidence type="ECO:0000256" key="6">
    <source>
        <dbReference type="ARBA" id="ARBA00022777"/>
    </source>
</evidence>
<dbReference type="InterPro" id="IPR003661">
    <property type="entry name" value="HisK_dim/P_dom"/>
</dbReference>
<dbReference type="InterPro" id="IPR036097">
    <property type="entry name" value="HisK_dim/P_sf"/>
</dbReference>
<keyword evidence="5" id="KW-0547">Nucleotide-binding</keyword>
<dbReference type="PROSITE" id="PS50112">
    <property type="entry name" value="PAS"/>
    <property type="match status" value="1"/>
</dbReference>
<keyword evidence="11" id="KW-0472">Membrane</keyword>
<dbReference type="InterPro" id="IPR013767">
    <property type="entry name" value="PAS_fold"/>
</dbReference>
<feature type="domain" description="PAC" evidence="14">
    <location>
        <begin position="386"/>
        <end position="436"/>
    </location>
</feature>
<dbReference type="FunFam" id="3.30.450.20:FF:000060">
    <property type="entry name" value="Sensor protein FixL"/>
    <property type="match status" value="1"/>
</dbReference>
<evidence type="ECO:0000256" key="9">
    <source>
        <dbReference type="ARBA" id="ARBA00070616"/>
    </source>
</evidence>
<dbReference type="KEGG" id="amuc:Pan181_35390"/>
<dbReference type="InterPro" id="IPR003594">
    <property type="entry name" value="HATPase_dom"/>
</dbReference>
<dbReference type="Gene3D" id="3.30.450.20">
    <property type="entry name" value="PAS domain"/>
    <property type="match status" value="1"/>
</dbReference>
<dbReference type="GO" id="GO:0000155">
    <property type="term" value="F:phosphorelay sensor kinase activity"/>
    <property type="evidence" value="ECO:0007669"/>
    <property type="project" value="InterPro"/>
</dbReference>
<dbReference type="CDD" id="cd00082">
    <property type="entry name" value="HisKA"/>
    <property type="match status" value="1"/>
</dbReference>
<organism evidence="15 16">
    <name type="scientific">Aeoliella mucimassa</name>
    <dbReference type="NCBI Taxonomy" id="2527972"/>
    <lineage>
        <taxon>Bacteria</taxon>
        <taxon>Pseudomonadati</taxon>
        <taxon>Planctomycetota</taxon>
        <taxon>Planctomycetia</taxon>
        <taxon>Pirellulales</taxon>
        <taxon>Lacipirellulaceae</taxon>
        <taxon>Aeoliella</taxon>
    </lineage>
</organism>
<feature type="domain" description="PAS" evidence="13">
    <location>
        <begin position="309"/>
        <end position="379"/>
    </location>
</feature>
<evidence type="ECO:0000256" key="3">
    <source>
        <dbReference type="ARBA" id="ARBA00022553"/>
    </source>
</evidence>
<feature type="transmembrane region" description="Helical" evidence="11">
    <location>
        <begin position="12"/>
        <end position="35"/>
    </location>
</feature>
<evidence type="ECO:0000259" key="12">
    <source>
        <dbReference type="PROSITE" id="PS50109"/>
    </source>
</evidence>
<keyword evidence="11" id="KW-0812">Transmembrane</keyword>
<dbReference type="InterPro" id="IPR004358">
    <property type="entry name" value="Sig_transdc_His_kin-like_C"/>
</dbReference>
<evidence type="ECO:0000256" key="7">
    <source>
        <dbReference type="ARBA" id="ARBA00022840"/>
    </source>
</evidence>
<evidence type="ECO:0000256" key="10">
    <source>
        <dbReference type="SAM" id="MobiDB-lite"/>
    </source>
</evidence>
<dbReference type="SMART" id="SM00388">
    <property type="entry name" value="HisKA"/>
    <property type="match status" value="1"/>
</dbReference>
<name>A0A518ARI3_9BACT</name>
<evidence type="ECO:0000256" key="4">
    <source>
        <dbReference type="ARBA" id="ARBA00022679"/>
    </source>
</evidence>
<dbReference type="GO" id="GO:0005524">
    <property type="term" value="F:ATP binding"/>
    <property type="evidence" value="ECO:0007669"/>
    <property type="project" value="UniProtKB-KW"/>
</dbReference>
<dbReference type="CDD" id="cd00130">
    <property type="entry name" value="PAS"/>
    <property type="match status" value="1"/>
</dbReference>
<dbReference type="InterPro" id="IPR005467">
    <property type="entry name" value="His_kinase_dom"/>
</dbReference>
<dbReference type="InterPro" id="IPR035965">
    <property type="entry name" value="PAS-like_dom_sf"/>
</dbReference>
<keyword evidence="4 15" id="KW-0808">Transferase</keyword>
<dbReference type="GO" id="GO:0006355">
    <property type="term" value="P:regulation of DNA-templated transcription"/>
    <property type="evidence" value="ECO:0007669"/>
    <property type="project" value="InterPro"/>
</dbReference>
<dbReference type="InterPro" id="IPR000700">
    <property type="entry name" value="PAS-assoc_C"/>
</dbReference>
<dbReference type="SUPFAM" id="SSF55874">
    <property type="entry name" value="ATPase domain of HSP90 chaperone/DNA topoisomerase II/histidine kinase"/>
    <property type="match status" value="1"/>
</dbReference>
<gene>
    <name evidence="15" type="primary">cph1_2</name>
    <name evidence="15" type="ORF">Pan181_35390</name>
</gene>
<dbReference type="InterPro" id="IPR052162">
    <property type="entry name" value="Sensor_kinase/Photoreceptor"/>
</dbReference>
<feature type="region of interest" description="Disordered" evidence="10">
    <location>
        <begin position="669"/>
        <end position="688"/>
    </location>
</feature>
<dbReference type="SMART" id="SM00387">
    <property type="entry name" value="HATPase_c"/>
    <property type="match status" value="1"/>
</dbReference>
<protein>
    <recommendedName>
        <fullName evidence="9">Sensor protein FixL</fullName>
        <ecNumber evidence="2">2.7.13.3</ecNumber>
    </recommendedName>
</protein>
<dbReference type="PROSITE" id="PS50109">
    <property type="entry name" value="HIS_KIN"/>
    <property type="match status" value="1"/>
</dbReference>
<dbReference type="PROSITE" id="PS50113">
    <property type="entry name" value="PAC"/>
    <property type="match status" value="1"/>
</dbReference>
<keyword evidence="7" id="KW-0067">ATP-binding</keyword>
<dbReference type="Pfam" id="PF00989">
    <property type="entry name" value="PAS"/>
    <property type="match status" value="1"/>
</dbReference>
<feature type="transmembrane region" description="Helical" evidence="11">
    <location>
        <begin position="132"/>
        <end position="152"/>
    </location>
</feature>
<accession>A0A518ARI3</accession>
<keyword evidence="11" id="KW-1133">Transmembrane helix</keyword>
<dbReference type="SMART" id="SM00091">
    <property type="entry name" value="PAS"/>
    <property type="match status" value="1"/>
</dbReference>
<feature type="transmembrane region" description="Helical" evidence="11">
    <location>
        <begin position="232"/>
        <end position="256"/>
    </location>
</feature>
<feature type="transmembrane region" description="Helical" evidence="11">
    <location>
        <begin position="87"/>
        <end position="112"/>
    </location>
</feature>
<dbReference type="InterPro" id="IPR000014">
    <property type="entry name" value="PAS"/>
</dbReference>
<feature type="transmembrane region" description="Helical" evidence="11">
    <location>
        <begin position="47"/>
        <end position="67"/>
    </location>
</feature>
<dbReference type="Pfam" id="PF00512">
    <property type="entry name" value="HisKA"/>
    <property type="match status" value="1"/>
</dbReference>
<comment type="function">
    <text evidence="8">Putative oxygen sensor; modulates the activity of FixJ, a transcriptional activator of nitrogen fixation fixK gene. FixL probably acts as a kinase that phosphorylates FixJ.</text>
</comment>
<dbReference type="Gene3D" id="3.30.565.10">
    <property type="entry name" value="Histidine kinase-like ATPase, C-terminal domain"/>
    <property type="match status" value="1"/>
</dbReference>
<dbReference type="PANTHER" id="PTHR43304:SF1">
    <property type="entry name" value="PAC DOMAIN-CONTAINING PROTEIN"/>
    <property type="match status" value="1"/>
</dbReference>
<dbReference type="FunFam" id="3.30.565.10:FF:000006">
    <property type="entry name" value="Sensor histidine kinase WalK"/>
    <property type="match status" value="1"/>
</dbReference>
<dbReference type="PANTHER" id="PTHR43304">
    <property type="entry name" value="PHYTOCHROME-LIKE PROTEIN CPH1"/>
    <property type="match status" value="1"/>
</dbReference>
<evidence type="ECO:0000313" key="16">
    <source>
        <dbReference type="Proteomes" id="UP000315750"/>
    </source>
</evidence>
<dbReference type="Gene3D" id="1.10.287.130">
    <property type="match status" value="1"/>
</dbReference>
<sequence>MTEREAVFRYCRITSMVLAGSVLIAALLVLSGWWWQVDQFVRPASGMPATHPLTAISVCLVATALLLRSTSVKSSQLTSVDDFTGGVSTSLACFCVMISATNFIGWLTGWYTCPDEWLFPDISTAAGPAVCRMSAATSFMLGLLAVSVLSHALRSSSGSKIGKYGAQTVIALAVLMLLGHLMGVRALYGYFTSVYTALLVGGLGVSLWLLNEGHYWVSAMRGNRLLAVNFRYLLPIVCIAPVVAVMMSRVISWVHASLGEQAGLLGAWGLGIAMMLCFGRYIRETRRLHDVILAQQLSMQELRDESQISNERARAIFDVAVDAIVTINCQGEIELINPAAEKLFGYAPEEVRGRNIKMLMPDPYRSNHDSYLQAYLTTGERKVIGIGREAMAQRKDGSTFPIELSVSEIMLPDRVGFVGMVRDISIRKQAEEEMQYANETLTKSNSELEHFAYIASHDLQEPLRKISAYCSLLKDEKGNMLDEEGLDYLDVAMRGSERLSQLVKDLLTFSRITTRGQALEAVDSNTSVQEAVANLEMSIEESGAEIIVDRLPGVMTDASQLTQLFQNLIGNALKYRGDESPVIHISGKKVGEQCEFSVCDNGIGIDKQFHDKIFQIFQRLHNRREYSGTGIGLALCKRIVERSGGIIWVDSEPGRGSTFHFTMKATVEEGDHHEPHQFNREPRDLALA</sequence>
<evidence type="ECO:0000256" key="5">
    <source>
        <dbReference type="ARBA" id="ARBA00022741"/>
    </source>
</evidence>
<evidence type="ECO:0000259" key="13">
    <source>
        <dbReference type="PROSITE" id="PS50112"/>
    </source>
</evidence>
<feature type="transmembrane region" description="Helical" evidence="11">
    <location>
        <begin position="164"/>
        <end position="182"/>
    </location>
</feature>
<reference evidence="15 16" key="1">
    <citation type="submission" date="2019-02" db="EMBL/GenBank/DDBJ databases">
        <title>Deep-cultivation of Planctomycetes and their phenomic and genomic characterization uncovers novel biology.</title>
        <authorList>
            <person name="Wiegand S."/>
            <person name="Jogler M."/>
            <person name="Boedeker C."/>
            <person name="Pinto D."/>
            <person name="Vollmers J."/>
            <person name="Rivas-Marin E."/>
            <person name="Kohn T."/>
            <person name="Peeters S.H."/>
            <person name="Heuer A."/>
            <person name="Rast P."/>
            <person name="Oberbeckmann S."/>
            <person name="Bunk B."/>
            <person name="Jeske O."/>
            <person name="Meyerdierks A."/>
            <person name="Storesund J.E."/>
            <person name="Kallscheuer N."/>
            <person name="Luecker S."/>
            <person name="Lage O.M."/>
            <person name="Pohl T."/>
            <person name="Merkel B.J."/>
            <person name="Hornburger P."/>
            <person name="Mueller R.-W."/>
            <person name="Bruemmer F."/>
            <person name="Labrenz M."/>
            <person name="Spormann A.M."/>
            <person name="Op den Camp H."/>
            <person name="Overmann J."/>
            <person name="Amann R."/>
            <person name="Jetten M.S.M."/>
            <person name="Mascher T."/>
            <person name="Medema M.H."/>
            <person name="Devos D.P."/>
            <person name="Kaster A.-K."/>
            <person name="Ovreas L."/>
            <person name="Rohde M."/>
            <person name="Galperin M.Y."/>
            <person name="Jogler C."/>
        </authorList>
    </citation>
    <scope>NUCLEOTIDE SEQUENCE [LARGE SCALE GENOMIC DNA]</scope>
    <source>
        <strain evidence="15 16">Pan181</strain>
    </source>
</reference>
<dbReference type="AlphaFoldDB" id="A0A518ARI3"/>
<dbReference type="EC" id="2.7.13.3" evidence="2"/>
<comment type="catalytic activity">
    <reaction evidence="1">
        <text>ATP + protein L-histidine = ADP + protein N-phospho-L-histidine.</text>
        <dbReference type="EC" id="2.7.13.3"/>
    </reaction>
</comment>
<proteinExistence type="predicted"/>
<evidence type="ECO:0000313" key="15">
    <source>
        <dbReference type="EMBL" id="QDU57324.1"/>
    </source>
</evidence>
<dbReference type="NCBIfam" id="TIGR00229">
    <property type="entry name" value="sensory_box"/>
    <property type="match status" value="1"/>
</dbReference>
<dbReference type="InterPro" id="IPR036890">
    <property type="entry name" value="HATPase_C_sf"/>
</dbReference>
<dbReference type="SUPFAM" id="SSF55785">
    <property type="entry name" value="PYP-like sensor domain (PAS domain)"/>
    <property type="match status" value="1"/>
</dbReference>
<dbReference type="EMBL" id="CP036278">
    <property type="protein sequence ID" value="QDU57324.1"/>
    <property type="molecule type" value="Genomic_DNA"/>
</dbReference>
<dbReference type="SUPFAM" id="SSF47384">
    <property type="entry name" value="Homodimeric domain of signal transducing histidine kinase"/>
    <property type="match status" value="1"/>
</dbReference>
<feature type="transmembrane region" description="Helical" evidence="11">
    <location>
        <begin position="188"/>
        <end position="211"/>
    </location>
</feature>
<feature type="transmembrane region" description="Helical" evidence="11">
    <location>
        <begin position="262"/>
        <end position="282"/>
    </location>
</feature>